<name>A0ABX6K5E4_SALCS</name>
<dbReference type="Proteomes" id="UP000501408">
    <property type="component" value="Chromosome 1"/>
</dbReference>
<proteinExistence type="predicted"/>
<evidence type="ECO:0000313" key="1">
    <source>
        <dbReference type="EMBL" id="QIR06174.1"/>
    </source>
</evidence>
<reference evidence="1 2" key="1">
    <citation type="submission" date="2020-03" db="EMBL/GenBank/DDBJ databases">
        <title>Genome mining reveals the biosynthetic pathways of PHA and ectoines of the halophilic strain Salinivibrio costicola M318 isolated from fermented shrimp paste.</title>
        <authorList>
            <person name="Doan T.V."/>
            <person name="Tran L.T."/>
            <person name="Trieu T.A."/>
            <person name="Nguyen Q.V."/>
            <person name="Quach T.N."/>
            <person name="Phi T.Q."/>
            <person name="Kumar S."/>
        </authorList>
    </citation>
    <scope>NUCLEOTIDE SEQUENCE [LARGE SCALE GENOMIC DNA]</scope>
    <source>
        <strain evidence="1 2">M318</strain>
    </source>
</reference>
<dbReference type="InterPro" id="IPR021316">
    <property type="entry name" value="DUF2913"/>
</dbReference>
<dbReference type="EMBL" id="CP050266">
    <property type="protein sequence ID" value="QIR06174.1"/>
    <property type="molecule type" value="Genomic_DNA"/>
</dbReference>
<keyword evidence="2" id="KW-1185">Reference proteome</keyword>
<accession>A0ABX6K5E4</accession>
<sequence>MSYVTHIQTVVNTAFADIEAAIAARKLVDAPAAREAFLGRWVAQAAKKQRFHHSVKADLQRWVQRARSAGTKAALEAEFRQIQSVYQAWFPVNAPANAVMHTQLCQLIDAAKSAQWMVHTDATIDRKVRVISEGQHSLAVCPDATQAAFDSEGVLVKPLSVYVRGPENIFIDWAHQAGLAPTKVTAYKSIVKYHAEYLIWPQNQADSLMVMPAQTTQK</sequence>
<gene>
    <name evidence="1" type="ORF">HBA18_07170</name>
</gene>
<evidence type="ECO:0000313" key="2">
    <source>
        <dbReference type="Proteomes" id="UP000501408"/>
    </source>
</evidence>
<dbReference type="RefSeq" id="WP_167314414.1">
    <property type="nucleotide sequence ID" value="NZ_CP050266.1"/>
</dbReference>
<protein>
    <submittedName>
        <fullName evidence="1">DUF2913 family protein</fullName>
    </submittedName>
</protein>
<dbReference type="Pfam" id="PF11140">
    <property type="entry name" value="DUF2913"/>
    <property type="match status" value="1"/>
</dbReference>
<organism evidence="1 2">
    <name type="scientific">Salinivibrio costicola</name>
    <name type="common">Vibrio costicola</name>
    <dbReference type="NCBI Taxonomy" id="51367"/>
    <lineage>
        <taxon>Bacteria</taxon>
        <taxon>Pseudomonadati</taxon>
        <taxon>Pseudomonadota</taxon>
        <taxon>Gammaproteobacteria</taxon>
        <taxon>Vibrionales</taxon>
        <taxon>Vibrionaceae</taxon>
        <taxon>Salinivibrio</taxon>
    </lineage>
</organism>